<keyword evidence="8" id="KW-0333">Golgi apparatus</keyword>
<dbReference type="CDD" id="cd05230">
    <property type="entry name" value="UGD_SDR_e"/>
    <property type="match status" value="1"/>
</dbReference>
<evidence type="ECO:0000256" key="1">
    <source>
        <dbReference type="ARBA" id="ARBA00001911"/>
    </source>
</evidence>
<keyword evidence="6" id="KW-1133">Transmembrane helix</keyword>
<dbReference type="GO" id="GO:0070403">
    <property type="term" value="F:NAD+ binding"/>
    <property type="evidence" value="ECO:0007669"/>
    <property type="project" value="InterPro"/>
</dbReference>
<dbReference type="RefSeq" id="WP_171157952.1">
    <property type="nucleotide sequence ID" value="NZ_JABENB010000003.1"/>
</dbReference>
<keyword evidence="10" id="KW-0325">Glycoprotein</keyword>
<dbReference type="EMBL" id="JABENB010000003">
    <property type="protein sequence ID" value="NNG41030.1"/>
    <property type="molecule type" value="Genomic_DNA"/>
</dbReference>
<keyword evidence="11" id="KW-0456">Lyase</keyword>
<reference evidence="14 15" key="1">
    <citation type="submission" date="2020-05" db="EMBL/GenBank/DDBJ databases">
        <title>Flexivirga sp. ID2601S isolated from air conditioner.</title>
        <authorList>
            <person name="Kim D.H."/>
        </authorList>
    </citation>
    <scope>NUCLEOTIDE SEQUENCE [LARGE SCALE GENOMIC DNA]</scope>
    <source>
        <strain evidence="14 15">ID2601S</strain>
    </source>
</reference>
<dbReference type="GO" id="GO:0005737">
    <property type="term" value="C:cytoplasm"/>
    <property type="evidence" value="ECO:0007669"/>
    <property type="project" value="TreeGrafter"/>
</dbReference>
<dbReference type="PANTHER" id="PTHR43078:SF6">
    <property type="entry name" value="UDP-GLUCURONIC ACID DECARBOXYLASE 1"/>
    <property type="match status" value="1"/>
</dbReference>
<keyword evidence="7" id="KW-0520">NAD</keyword>
<dbReference type="Gene3D" id="3.40.50.720">
    <property type="entry name" value="NAD(P)-binding Rossmann-like Domain"/>
    <property type="match status" value="1"/>
</dbReference>
<evidence type="ECO:0000256" key="7">
    <source>
        <dbReference type="ARBA" id="ARBA00023027"/>
    </source>
</evidence>
<name>A0A849ARX2_9MICO</name>
<dbReference type="SUPFAM" id="SSF51735">
    <property type="entry name" value="NAD(P)-binding Rossmann-fold domains"/>
    <property type="match status" value="1"/>
</dbReference>
<accession>A0A849ARX2</accession>
<evidence type="ECO:0000256" key="9">
    <source>
        <dbReference type="ARBA" id="ARBA00023136"/>
    </source>
</evidence>
<evidence type="ECO:0000256" key="3">
    <source>
        <dbReference type="ARBA" id="ARBA00022692"/>
    </source>
</evidence>
<keyword evidence="15" id="KW-1185">Reference proteome</keyword>
<sequence>MRTQLRTPASDAGPDVLRRAVVAGGAGFLGSHVCDALRARGVEVLCLDNFLTGTARNVAHLLPDPGFRLVRCDVTDYVHVPGPVDLVMHLASPASPADYLRLPLQTLKAGSLGTWHLLGLAKEKDARFVLASTSEVYGDPSVHPQPESYWGNVNSVGPRAVYDESKRYAEALSAAYRSSASVDSAIVRIFNTFGPRMRADDGRAIPTFITQALAGEPLTVAGDGLQTRSVCYVDDLVDGLLAMAAGEHPGPVNLGNPDERTVLDLARDIIAATGSRSAVQHIERPQDDPSVRRPDVRLAEQVLGWRPRVAWRDGLDRTVAWWRAAGHLGESVRPQCQPAGRTAS</sequence>
<proteinExistence type="predicted"/>
<evidence type="ECO:0000256" key="11">
    <source>
        <dbReference type="ARBA" id="ARBA00023239"/>
    </source>
</evidence>
<keyword evidence="3" id="KW-0812">Transmembrane</keyword>
<dbReference type="GO" id="GO:0048040">
    <property type="term" value="F:UDP-glucuronate decarboxylase activity"/>
    <property type="evidence" value="ECO:0007669"/>
    <property type="project" value="TreeGrafter"/>
</dbReference>
<organism evidence="14 15">
    <name type="scientific">Flexivirga aerilata</name>
    <dbReference type="NCBI Taxonomy" id="1656889"/>
    <lineage>
        <taxon>Bacteria</taxon>
        <taxon>Bacillati</taxon>
        <taxon>Actinomycetota</taxon>
        <taxon>Actinomycetes</taxon>
        <taxon>Micrococcales</taxon>
        <taxon>Dermacoccaceae</taxon>
        <taxon>Flexivirga</taxon>
    </lineage>
</organism>
<feature type="domain" description="NAD-dependent epimerase/dehydratase" evidence="13">
    <location>
        <begin position="21"/>
        <end position="255"/>
    </location>
</feature>
<dbReference type="FunFam" id="3.40.50.720:FF:000065">
    <property type="entry name" value="UDP-glucuronic acid decarboxylase 1"/>
    <property type="match status" value="1"/>
</dbReference>
<keyword evidence="4" id="KW-0210">Decarboxylase</keyword>
<dbReference type="GO" id="GO:0042732">
    <property type="term" value="P:D-xylose metabolic process"/>
    <property type="evidence" value="ECO:0007669"/>
    <property type="project" value="InterPro"/>
</dbReference>
<evidence type="ECO:0000313" key="14">
    <source>
        <dbReference type="EMBL" id="NNG41030.1"/>
    </source>
</evidence>
<comment type="caution">
    <text evidence="14">The sequence shown here is derived from an EMBL/GenBank/DDBJ whole genome shotgun (WGS) entry which is preliminary data.</text>
</comment>
<evidence type="ECO:0000256" key="6">
    <source>
        <dbReference type="ARBA" id="ARBA00022989"/>
    </source>
</evidence>
<dbReference type="Pfam" id="PF01370">
    <property type="entry name" value="Epimerase"/>
    <property type="match status" value="1"/>
</dbReference>
<evidence type="ECO:0000256" key="12">
    <source>
        <dbReference type="ARBA" id="ARBA00037859"/>
    </source>
</evidence>
<keyword evidence="9" id="KW-0472">Membrane</keyword>
<gene>
    <name evidence="14" type="ORF">HJ588_17365</name>
</gene>
<protein>
    <submittedName>
        <fullName evidence="14">SDR family oxidoreductase</fullName>
    </submittedName>
</protein>
<dbReference type="InterPro" id="IPR044516">
    <property type="entry name" value="UXS-like"/>
</dbReference>
<evidence type="ECO:0000256" key="2">
    <source>
        <dbReference type="ARBA" id="ARBA00004323"/>
    </source>
</evidence>
<evidence type="ECO:0000313" key="15">
    <source>
        <dbReference type="Proteomes" id="UP000557772"/>
    </source>
</evidence>
<dbReference type="InterPro" id="IPR036291">
    <property type="entry name" value="NAD(P)-bd_dom_sf"/>
</dbReference>
<evidence type="ECO:0000259" key="13">
    <source>
        <dbReference type="Pfam" id="PF01370"/>
    </source>
</evidence>
<dbReference type="PANTHER" id="PTHR43078">
    <property type="entry name" value="UDP-GLUCURONIC ACID DECARBOXYLASE-RELATED"/>
    <property type="match status" value="1"/>
</dbReference>
<dbReference type="Proteomes" id="UP000557772">
    <property type="component" value="Unassembled WGS sequence"/>
</dbReference>
<comment type="cofactor">
    <cofactor evidence="1">
        <name>NAD(+)</name>
        <dbReference type="ChEBI" id="CHEBI:57540"/>
    </cofactor>
</comment>
<keyword evidence="5" id="KW-0735">Signal-anchor</keyword>
<evidence type="ECO:0000256" key="5">
    <source>
        <dbReference type="ARBA" id="ARBA00022968"/>
    </source>
</evidence>
<dbReference type="AlphaFoldDB" id="A0A849ARX2"/>
<dbReference type="InterPro" id="IPR001509">
    <property type="entry name" value="Epimerase_deHydtase"/>
</dbReference>
<evidence type="ECO:0000256" key="4">
    <source>
        <dbReference type="ARBA" id="ARBA00022793"/>
    </source>
</evidence>
<evidence type="ECO:0000256" key="10">
    <source>
        <dbReference type="ARBA" id="ARBA00023180"/>
    </source>
</evidence>
<evidence type="ECO:0000256" key="8">
    <source>
        <dbReference type="ARBA" id="ARBA00023034"/>
    </source>
</evidence>
<comment type="subcellular location">
    <subcellularLocation>
        <location evidence="2">Golgi apparatus membrane</location>
        <topology evidence="2">Single-pass type II membrane protein</topology>
    </subcellularLocation>
    <subcellularLocation>
        <location evidence="12">Golgi apparatus</location>
        <location evidence="12">Golgi stack membrane</location>
    </subcellularLocation>
</comment>